<dbReference type="STRING" id="45354.A0A1L0BVE8"/>
<dbReference type="Gene3D" id="3.90.430.10">
    <property type="entry name" value="Copper fist DNA-binding domain"/>
    <property type="match status" value="1"/>
</dbReference>
<dbReference type="InterPro" id="IPR036395">
    <property type="entry name" value="Cu_fist_DNA-bd_dom_sf"/>
</dbReference>
<dbReference type="InterPro" id="IPR001083">
    <property type="entry name" value="Cu_fist_DNA-bd_dom"/>
</dbReference>
<dbReference type="GO" id="GO:0000978">
    <property type="term" value="F:RNA polymerase II cis-regulatory region sequence-specific DNA binding"/>
    <property type="evidence" value="ECO:0007669"/>
    <property type="project" value="TreeGrafter"/>
</dbReference>
<evidence type="ECO:0000259" key="9">
    <source>
        <dbReference type="PROSITE" id="PS50073"/>
    </source>
</evidence>
<keyword evidence="7" id="KW-0539">Nucleus</keyword>
<dbReference type="GO" id="GO:0006878">
    <property type="term" value="P:intracellular copper ion homeostasis"/>
    <property type="evidence" value="ECO:0007669"/>
    <property type="project" value="TreeGrafter"/>
</dbReference>
<feature type="domain" description="Copper-fist" evidence="9">
    <location>
        <begin position="1"/>
        <end position="40"/>
    </location>
</feature>
<evidence type="ECO:0000256" key="6">
    <source>
        <dbReference type="ARBA" id="ARBA00023163"/>
    </source>
</evidence>
<evidence type="ECO:0000256" key="7">
    <source>
        <dbReference type="ARBA" id="ARBA00023242"/>
    </source>
</evidence>
<dbReference type="SMART" id="SM00412">
    <property type="entry name" value="Cu_FIST"/>
    <property type="match status" value="1"/>
</dbReference>
<dbReference type="EMBL" id="LT635760">
    <property type="protein sequence ID" value="SGZ55243.1"/>
    <property type="molecule type" value="Genomic_DNA"/>
</dbReference>
<dbReference type="PANTHER" id="PTHR28088">
    <property type="entry name" value="TRANSCRIPTIONAL ACTIVATOR HAA1-RELATED"/>
    <property type="match status" value="1"/>
</dbReference>
<keyword evidence="3" id="KW-0862">Zinc</keyword>
<reference evidence="10 11" key="1">
    <citation type="submission" date="2016-10" db="EMBL/GenBank/DDBJ databases">
        <authorList>
            <person name="de Groot N.N."/>
        </authorList>
    </citation>
    <scope>NUCLEOTIDE SEQUENCE [LARGE SCALE GENOMIC DNA]</scope>
    <source>
        <strain evidence="10 11">CBS 141442</strain>
    </source>
</reference>
<dbReference type="GO" id="GO:0000981">
    <property type="term" value="F:DNA-binding transcription factor activity, RNA polymerase II-specific"/>
    <property type="evidence" value="ECO:0007669"/>
    <property type="project" value="TreeGrafter"/>
</dbReference>
<proteinExistence type="predicted"/>
<accession>A0A1L0BVE8</accession>
<dbReference type="AlphaFoldDB" id="A0A1L0BVE8"/>
<protein>
    <submittedName>
        <fullName evidence="10">CIC11C00000005479</fullName>
    </submittedName>
</protein>
<evidence type="ECO:0000313" key="11">
    <source>
        <dbReference type="Proteomes" id="UP000182334"/>
    </source>
</evidence>
<evidence type="ECO:0000256" key="3">
    <source>
        <dbReference type="ARBA" id="ARBA00022833"/>
    </source>
</evidence>
<keyword evidence="2" id="KW-0479">Metal-binding</keyword>
<comment type="subcellular location">
    <subcellularLocation>
        <location evidence="1">Nucleus</location>
    </subcellularLocation>
</comment>
<dbReference type="GO" id="GO:0005634">
    <property type="term" value="C:nucleus"/>
    <property type="evidence" value="ECO:0007669"/>
    <property type="project" value="UniProtKB-SubCell"/>
</dbReference>
<dbReference type="GO" id="GO:0005507">
    <property type="term" value="F:copper ion binding"/>
    <property type="evidence" value="ECO:0007669"/>
    <property type="project" value="InterPro"/>
</dbReference>
<dbReference type="Proteomes" id="UP000182334">
    <property type="component" value="Chromosome V"/>
</dbReference>
<evidence type="ECO:0000256" key="5">
    <source>
        <dbReference type="ARBA" id="ARBA00023015"/>
    </source>
</evidence>
<dbReference type="SMART" id="SM01090">
    <property type="entry name" value="Copper-fist"/>
    <property type="match status" value="1"/>
</dbReference>
<evidence type="ECO:0000256" key="4">
    <source>
        <dbReference type="ARBA" id="ARBA00023008"/>
    </source>
</evidence>
<dbReference type="InterPro" id="IPR051763">
    <property type="entry name" value="Copper_Homeo_Regul"/>
</dbReference>
<dbReference type="PANTHER" id="PTHR28088:SF5">
    <property type="entry name" value="TRANSCRIPTIONAL ACTIVATOR HAA1-RELATED"/>
    <property type="match status" value="1"/>
</dbReference>
<keyword evidence="4" id="KW-0186">Copper</keyword>
<evidence type="ECO:0000256" key="8">
    <source>
        <dbReference type="SAM" id="MobiDB-lite"/>
    </source>
</evidence>
<dbReference type="GO" id="GO:0006879">
    <property type="term" value="P:intracellular iron ion homeostasis"/>
    <property type="evidence" value="ECO:0007669"/>
    <property type="project" value="TreeGrafter"/>
</dbReference>
<dbReference type="GO" id="GO:0045944">
    <property type="term" value="P:positive regulation of transcription by RNA polymerase II"/>
    <property type="evidence" value="ECO:0007669"/>
    <property type="project" value="TreeGrafter"/>
</dbReference>
<feature type="region of interest" description="Disordered" evidence="8">
    <location>
        <begin position="365"/>
        <end position="392"/>
    </location>
</feature>
<keyword evidence="6" id="KW-0804">Transcription</keyword>
<sequence length="512" mass="56492">MILIDGIKYLCLECVRGHRSSLCRHHTRPLLQVRSKGRPNVVLSSGNKNHRIAVFAEEIASSPEPEGLDCKKLPVIILKASDKHIIDLSSGQIVGPYNEEEQKNQISKPVIRAESFVNSTPCCSQGVSKVRKLCTCNHKRVSKSKILSTYIKKLHLNDLGLNKTEMGQGNSDIGPIKTEFELDKVRTEAELNLIQKGSCCLKKEKSPSVVTQEASLCCSTRNTNGISTKDESQGLCCSKKPKNEANIKLGVPETQFIPQFFDLQDTTQNFPFMDTLTSGMLTSESGKEVFEVINVPSCSIPGSCCCSSDCQCPNCEVHNNAPPASNLQYLNSDSQFGTNLILTSKDGSLQFQNTLAHNIANPLDRGINSVTPDDHKHPLQNTSLQNPLQNSHHGAFQNQVQSSLLNSHQGSLQNLYIQKDPLNSSTYQQQLQEHLLKDGSFRNNESLGFIQQLLNSNTTPQSDSSTPDQPETCTCPDDACFCQNCEAHGIIEGYKLDDIFVSKLPLDLINKM</sequence>
<dbReference type="PRINTS" id="PR00617">
    <property type="entry name" value="COPPERFIST"/>
</dbReference>
<gene>
    <name evidence="10" type="ORF">SAMEA4029010_CIC11G00000005479</name>
</gene>
<evidence type="ECO:0000313" key="10">
    <source>
        <dbReference type="EMBL" id="SGZ55243.1"/>
    </source>
</evidence>
<dbReference type="SUPFAM" id="SSF57879">
    <property type="entry name" value="Zinc domain conserved in yeast copper-regulated transcription factors"/>
    <property type="match status" value="1"/>
</dbReference>
<dbReference type="OrthoDB" id="5600085at2759"/>
<feature type="compositionally biased region" description="Polar residues" evidence="8">
    <location>
        <begin position="379"/>
        <end position="392"/>
    </location>
</feature>
<dbReference type="FunFam" id="3.90.430.10:FF:000001">
    <property type="entry name" value="Copper fist DNA-binding protein"/>
    <property type="match status" value="1"/>
</dbReference>
<dbReference type="Pfam" id="PF00649">
    <property type="entry name" value="Copper-fist"/>
    <property type="match status" value="1"/>
</dbReference>
<organism evidence="10 11">
    <name type="scientific">Sungouiella intermedia</name>
    <dbReference type="NCBI Taxonomy" id="45354"/>
    <lineage>
        <taxon>Eukaryota</taxon>
        <taxon>Fungi</taxon>
        <taxon>Dikarya</taxon>
        <taxon>Ascomycota</taxon>
        <taxon>Saccharomycotina</taxon>
        <taxon>Pichiomycetes</taxon>
        <taxon>Metschnikowiaceae</taxon>
        <taxon>Sungouiella</taxon>
    </lineage>
</organism>
<dbReference type="PROSITE" id="PS50073">
    <property type="entry name" value="COPPER_FIST_2"/>
    <property type="match status" value="1"/>
</dbReference>
<keyword evidence="5" id="KW-0805">Transcription regulation</keyword>
<evidence type="ECO:0000256" key="1">
    <source>
        <dbReference type="ARBA" id="ARBA00004123"/>
    </source>
</evidence>
<evidence type="ECO:0000256" key="2">
    <source>
        <dbReference type="ARBA" id="ARBA00022723"/>
    </source>
</evidence>
<name>A0A1L0BVE8_9ASCO</name>
<keyword evidence="11" id="KW-1185">Reference proteome</keyword>